<accession>A0ABT3RMN7</accession>
<dbReference type="Gene3D" id="2.60.40.4070">
    <property type="match status" value="1"/>
</dbReference>
<dbReference type="CDD" id="cd00063">
    <property type="entry name" value="FN3"/>
    <property type="match status" value="1"/>
</dbReference>
<feature type="domain" description="Fibronectin type-III" evidence="1">
    <location>
        <begin position="406"/>
        <end position="520"/>
    </location>
</feature>
<evidence type="ECO:0000259" key="1">
    <source>
        <dbReference type="PROSITE" id="PS50853"/>
    </source>
</evidence>
<reference evidence="2 3" key="1">
    <citation type="submission" date="2022-11" db="EMBL/GenBank/DDBJ databases">
        <title>The characterization of three novel Bacteroidetes species and genomic analysis of their roles in tidal elemental geochemical cycles.</title>
        <authorList>
            <person name="Ma K."/>
        </authorList>
    </citation>
    <scope>NUCLEOTIDE SEQUENCE [LARGE SCALE GENOMIC DNA]</scope>
    <source>
        <strain evidence="2 3">M17</strain>
    </source>
</reference>
<organism evidence="2 3">
    <name type="scientific">Mangrovivirga halotolerans</name>
    <dbReference type="NCBI Taxonomy" id="2993936"/>
    <lineage>
        <taxon>Bacteria</taxon>
        <taxon>Pseudomonadati</taxon>
        <taxon>Bacteroidota</taxon>
        <taxon>Cytophagia</taxon>
        <taxon>Cytophagales</taxon>
        <taxon>Mangrovivirgaceae</taxon>
        <taxon>Mangrovivirga</taxon>
    </lineage>
</organism>
<dbReference type="PROSITE" id="PS50853">
    <property type="entry name" value="FN3"/>
    <property type="match status" value="1"/>
</dbReference>
<dbReference type="InterPro" id="IPR013783">
    <property type="entry name" value="Ig-like_fold"/>
</dbReference>
<protein>
    <submittedName>
        <fullName evidence="2">Gliding motility-associated C-terminal domain-containing protein</fullName>
    </submittedName>
</protein>
<proteinExistence type="predicted"/>
<dbReference type="Gene3D" id="2.60.40.10">
    <property type="entry name" value="Immunoglobulins"/>
    <property type="match status" value="3"/>
</dbReference>
<keyword evidence="3" id="KW-1185">Reference proteome</keyword>
<dbReference type="InterPro" id="IPR036116">
    <property type="entry name" value="FN3_sf"/>
</dbReference>
<sequence>MSINIDRYAKLISSLLMLVLMFFADFSVMATHIRAGQITVERISPSSLTYRITFVGFRDSESGVEFGNGILNFGDGTIIETVPSQFIVQPLPQVPFLQKVTFEIDHTYQAPGFYNISYTEQNRNNFIRNINGGNSVEIPFHVESQILIDPFLGVNSTPQLLIDPLDFATGDKFFIHNPGAFDAEGDSLSYKFVIPKQGTGTNVPNYIGLDNPDLYANFPPYDKEDGTSPPEFSLDPITGDLVWDAPPNVDEFEYNVAFIIEEWRKVNGEYIRIGFVTRDMQIIVRESDNERPELIIPEDTCITAGTTLSLNPAATATDPDGDSVKIEAFGGPFEISNPAEYSPNPPVWQAPVAELDFEWSTNCFNIRESPWQVVFKVSDRPFRNGGSTLLPSLVDFKTWNITVVGPPPNINDVFPVSARSIQINWDDYECDNRIVSGFQIWRRVDSNPFEPGSCDVGMPEGTGYELIDVANENETDYLDDDNGLGLSPGAKYCYRIVAVFRDPQGGESYVSNEVCTTVLAEAPVLTEVSVLETDPANGEISVEWLPPFDLTDPSFPPPYNYKLYRHSGFNGGNGRTLVYEGDQTSFVDTGIDTENQPYHYQVELYDSNDNFVDTSSYASSVYLDIFSGLDQLTLSWTADVPWSNLIDTFPYHRIYRNNVDPNNPDQLVLIDSVNVTANGFNYTDSGEFNNTPLVDSIEYCYVVRTAGSYGNSDIPEPLLNFSQEACSFLSDSIPPCPPLELTINNLEVGECEDFLFNQPCDFSNYFNELSWDPELEEECAEDVRLYNVYFSKSGDEGTFSIVGTTREPNFTHLDLDEFAGCYYITAVDRSGNESEPSNVVCRDNCPYYELPNVFTPNGDGFNDTFEAYSNQQSDFSKCPRFVESVDFKVFNSHGKEVFTYASGNEKSILINWNGESNSGQVLNPGVYYYIAIVRFRVLDPAKKEREYKGWVHLLE</sequence>
<dbReference type="EMBL" id="JAPFQN010000002">
    <property type="protein sequence ID" value="MCX2742537.1"/>
    <property type="molecule type" value="Genomic_DNA"/>
</dbReference>
<comment type="caution">
    <text evidence="2">The sequence shown here is derived from an EMBL/GenBank/DDBJ whole genome shotgun (WGS) entry which is preliminary data.</text>
</comment>
<name>A0ABT3RMN7_9BACT</name>
<dbReference type="InterPro" id="IPR003961">
    <property type="entry name" value="FN3_dom"/>
</dbReference>
<evidence type="ECO:0000313" key="3">
    <source>
        <dbReference type="Proteomes" id="UP001209885"/>
    </source>
</evidence>
<dbReference type="Pfam" id="PF13585">
    <property type="entry name" value="CHU_C"/>
    <property type="match status" value="1"/>
</dbReference>
<dbReference type="Proteomes" id="UP001209885">
    <property type="component" value="Unassembled WGS sequence"/>
</dbReference>
<dbReference type="RefSeq" id="WP_266054781.1">
    <property type="nucleotide sequence ID" value="NZ_JAPFQN010000002.1"/>
</dbReference>
<evidence type="ECO:0000313" key="2">
    <source>
        <dbReference type="EMBL" id="MCX2742537.1"/>
    </source>
</evidence>
<gene>
    <name evidence="2" type="ORF">OO013_01600</name>
</gene>
<dbReference type="SUPFAM" id="SSF49265">
    <property type="entry name" value="Fibronectin type III"/>
    <property type="match status" value="1"/>
</dbReference>